<evidence type="ECO:0000259" key="1">
    <source>
        <dbReference type="Pfam" id="PF00534"/>
    </source>
</evidence>
<dbReference type="OrthoDB" id="9806653at2"/>
<evidence type="ECO:0000259" key="2">
    <source>
        <dbReference type="Pfam" id="PF13477"/>
    </source>
</evidence>
<dbReference type="InterPro" id="IPR050194">
    <property type="entry name" value="Glycosyltransferase_grp1"/>
</dbReference>
<sequence>MKKKVLFCANIHLHFKGFHLPVFQWFQEQGWEVHAAANGKLELPYTDQVFEIPVQRSPFRLENVSAYHELLKLINQHEYDIIHCHTPMGGMLARLAAGKARKKGAKVIYTAHGFHFYKGAPKLNWLLYYPIERMLAHRTDCLITINSEDYQLALDRKLGAGRVVHVHGVGVDTERFKPAEDSYKQELRNQHGFAPDDFLFFYAAEFNANKNQQLLIQALAYIKQKVPGGRLLLAGEGPLLEHCRALAAEMQIADRVHFLGYRQDIASLLQMCDVAVGASYREGLPVNIMEAMACGLPVIATANRGHTELVADEANGFIVPLNDPWNFAVRMIRLNHAEPLRKRMAAESLRRVQTYSSLQVRQQLSEIYNVYIEEETHASEAEYHHAYL</sequence>
<dbReference type="Pfam" id="PF00534">
    <property type="entry name" value="Glycos_transf_1"/>
    <property type="match status" value="1"/>
</dbReference>
<dbReference type="GO" id="GO:0016757">
    <property type="term" value="F:glycosyltransferase activity"/>
    <property type="evidence" value="ECO:0007669"/>
    <property type="project" value="InterPro"/>
</dbReference>
<evidence type="ECO:0000313" key="3">
    <source>
        <dbReference type="EMBL" id="ANE46260.1"/>
    </source>
</evidence>
<dbReference type="Pfam" id="PF13477">
    <property type="entry name" value="Glyco_trans_4_2"/>
    <property type="match status" value="1"/>
</dbReference>
<protein>
    <submittedName>
        <fullName evidence="3">Glycosyl transferase</fullName>
    </submittedName>
</protein>
<feature type="domain" description="Glycosyl transferase family 1" evidence="1">
    <location>
        <begin position="184"/>
        <end position="347"/>
    </location>
</feature>
<reference evidence="3 4" key="1">
    <citation type="submission" date="2015-01" db="EMBL/GenBank/DDBJ databases">
        <title>Paenibacillus swuensis/DY6/whole genome sequencing.</title>
        <authorList>
            <person name="Kim M.K."/>
            <person name="Srinivasan S."/>
            <person name="Lee J.-J."/>
        </authorList>
    </citation>
    <scope>NUCLEOTIDE SEQUENCE [LARGE SCALE GENOMIC DNA]</scope>
    <source>
        <strain evidence="3 4">DY6</strain>
    </source>
</reference>
<dbReference type="RefSeq" id="WP_068605796.1">
    <property type="nucleotide sequence ID" value="NZ_CP011388.1"/>
</dbReference>
<organism evidence="3 4">
    <name type="scientific">Paenibacillus swuensis</name>
    <dbReference type="NCBI Taxonomy" id="1178515"/>
    <lineage>
        <taxon>Bacteria</taxon>
        <taxon>Bacillati</taxon>
        <taxon>Bacillota</taxon>
        <taxon>Bacilli</taxon>
        <taxon>Bacillales</taxon>
        <taxon>Paenibacillaceae</taxon>
        <taxon>Paenibacillus</taxon>
    </lineage>
</organism>
<gene>
    <name evidence="3" type="ORF">SY83_08215</name>
</gene>
<dbReference type="Proteomes" id="UP000076927">
    <property type="component" value="Chromosome"/>
</dbReference>
<keyword evidence="4" id="KW-1185">Reference proteome</keyword>
<accession>A0A172TGX9</accession>
<dbReference type="EMBL" id="CP011388">
    <property type="protein sequence ID" value="ANE46260.1"/>
    <property type="molecule type" value="Genomic_DNA"/>
</dbReference>
<dbReference type="InterPro" id="IPR028098">
    <property type="entry name" value="Glyco_trans_4-like_N"/>
</dbReference>
<dbReference type="AlphaFoldDB" id="A0A172TGX9"/>
<dbReference type="PATRIC" id="fig|1178515.4.peg.1633"/>
<dbReference type="KEGG" id="pswu:SY83_08215"/>
<dbReference type="PANTHER" id="PTHR45947">
    <property type="entry name" value="SULFOQUINOVOSYL TRANSFERASE SQD2"/>
    <property type="match status" value="1"/>
</dbReference>
<feature type="domain" description="Glycosyltransferase subfamily 4-like N-terminal" evidence="2">
    <location>
        <begin position="5"/>
        <end position="146"/>
    </location>
</feature>
<proteinExistence type="predicted"/>
<evidence type="ECO:0000313" key="4">
    <source>
        <dbReference type="Proteomes" id="UP000076927"/>
    </source>
</evidence>
<dbReference type="InterPro" id="IPR001296">
    <property type="entry name" value="Glyco_trans_1"/>
</dbReference>
<dbReference type="SUPFAM" id="SSF53756">
    <property type="entry name" value="UDP-Glycosyltransferase/glycogen phosphorylase"/>
    <property type="match status" value="1"/>
</dbReference>
<dbReference type="STRING" id="1178515.SY83_08215"/>
<name>A0A172TGX9_9BACL</name>
<dbReference type="CDD" id="cd03808">
    <property type="entry name" value="GT4_CapM-like"/>
    <property type="match status" value="1"/>
</dbReference>
<keyword evidence="3" id="KW-0808">Transferase</keyword>
<dbReference type="Gene3D" id="3.40.50.2000">
    <property type="entry name" value="Glycogen Phosphorylase B"/>
    <property type="match status" value="2"/>
</dbReference>
<dbReference type="PANTHER" id="PTHR45947:SF3">
    <property type="entry name" value="SULFOQUINOVOSYL TRANSFERASE SQD2"/>
    <property type="match status" value="1"/>
</dbReference>